<gene>
    <name evidence="1" type="ORF">AWH56_008910</name>
</gene>
<dbReference type="SUPFAM" id="SSF53335">
    <property type="entry name" value="S-adenosyl-L-methionine-dependent methyltransferases"/>
    <property type="match status" value="1"/>
</dbReference>
<dbReference type="PROSITE" id="PS51679">
    <property type="entry name" value="SAM_MT_C5"/>
    <property type="match status" value="1"/>
</dbReference>
<keyword evidence="1" id="KW-0489">Methyltransferase</keyword>
<dbReference type="NCBIfam" id="TIGR00675">
    <property type="entry name" value="dcm"/>
    <property type="match status" value="1"/>
</dbReference>
<evidence type="ECO:0000313" key="1">
    <source>
        <dbReference type="EMBL" id="QOY37681.2"/>
    </source>
</evidence>
<accession>A0A7S7LB00</accession>
<dbReference type="PANTHER" id="PTHR10629">
    <property type="entry name" value="CYTOSINE-SPECIFIC METHYLTRANSFERASE"/>
    <property type="match status" value="1"/>
</dbReference>
<dbReference type="InterPro" id="IPR018117">
    <property type="entry name" value="C5_DNA_meth_AS"/>
</dbReference>
<evidence type="ECO:0000313" key="2">
    <source>
        <dbReference type="Proteomes" id="UP000180175"/>
    </source>
</evidence>
<reference evidence="1 2" key="1">
    <citation type="journal article" date="2017" name="Genome Announc.">
        <title>Draft Genome Sequences of Four Alkaliphilic Bacteria Belonging to the Anaerobacillus Genus.</title>
        <authorList>
            <person name="Bassil N.M."/>
            <person name="Lloyd J.R."/>
        </authorList>
    </citation>
    <scope>NUCLEOTIDE SEQUENCE [LARGE SCALE GENOMIC DNA]</scope>
    <source>
        <strain evidence="1 2">NB2006</strain>
    </source>
</reference>
<dbReference type="PANTHER" id="PTHR10629:SF52">
    <property type="entry name" value="DNA (CYTOSINE-5)-METHYLTRANSFERASE 1"/>
    <property type="match status" value="1"/>
</dbReference>
<protein>
    <submittedName>
        <fullName evidence="1">DNA cytosine methyltransferase</fullName>
        <ecNumber evidence="1">2.1.1.37</ecNumber>
    </submittedName>
</protein>
<dbReference type="Gene3D" id="3.90.120.10">
    <property type="entry name" value="DNA Methylase, subunit A, domain 2"/>
    <property type="match status" value="1"/>
</dbReference>
<dbReference type="EMBL" id="CP063356">
    <property type="protein sequence ID" value="QOY37681.2"/>
    <property type="molecule type" value="Genomic_DNA"/>
</dbReference>
<dbReference type="PROSITE" id="PS00094">
    <property type="entry name" value="C5_MTASE_1"/>
    <property type="match status" value="1"/>
</dbReference>
<name>A0A7S7LB00_9BACI</name>
<dbReference type="Pfam" id="PF00145">
    <property type="entry name" value="DNA_methylase"/>
    <property type="match status" value="1"/>
</dbReference>
<keyword evidence="1" id="KW-0808">Transferase</keyword>
<dbReference type="OrthoDB" id="9813719at2"/>
<organism evidence="1 2">
    <name type="scientific">Anaerobacillus isosaccharinicus</name>
    <dbReference type="NCBI Taxonomy" id="1532552"/>
    <lineage>
        <taxon>Bacteria</taxon>
        <taxon>Bacillati</taxon>
        <taxon>Bacillota</taxon>
        <taxon>Bacilli</taxon>
        <taxon>Bacillales</taxon>
        <taxon>Bacillaceae</taxon>
        <taxon>Anaerobacillus</taxon>
    </lineage>
</organism>
<dbReference type="InterPro" id="IPR001525">
    <property type="entry name" value="C5_MeTfrase"/>
</dbReference>
<dbReference type="GO" id="GO:0044027">
    <property type="term" value="P:negative regulation of gene expression via chromosomal CpG island methylation"/>
    <property type="evidence" value="ECO:0007669"/>
    <property type="project" value="TreeGrafter"/>
</dbReference>
<dbReference type="Gene3D" id="3.40.50.150">
    <property type="entry name" value="Vaccinia Virus protein VP39"/>
    <property type="match status" value="1"/>
</dbReference>
<proteinExistence type="predicted"/>
<dbReference type="REBASE" id="453026">
    <property type="entry name" value="M.Ais2006ORF8910P"/>
</dbReference>
<dbReference type="GO" id="GO:0009307">
    <property type="term" value="P:DNA restriction-modification system"/>
    <property type="evidence" value="ECO:0007669"/>
    <property type="project" value="UniProtKB-KW"/>
</dbReference>
<dbReference type="GO" id="GO:0003886">
    <property type="term" value="F:DNA (cytosine-5-)-methyltransferase activity"/>
    <property type="evidence" value="ECO:0007669"/>
    <property type="project" value="UniProtKB-EC"/>
</dbReference>
<dbReference type="REBASE" id="178020">
    <property type="entry name" value="M.Asp2006ORF22230P"/>
</dbReference>
<dbReference type="Proteomes" id="UP000180175">
    <property type="component" value="Chromosome"/>
</dbReference>
<dbReference type="PRINTS" id="PR00105">
    <property type="entry name" value="C5METTRFRASE"/>
</dbReference>
<dbReference type="GO" id="GO:0003677">
    <property type="term" value="F:DNA binding"/>
    <property type="evidence" value="ECO:0007669"/>
    <property type="project" value="TreeGrafter"/>
</dbReference>
<reference evidence="1 2" key="2">
    <citation type="journal article" date="2019" name="Int. J. Syst. Evol. Microbiol.">
        <title>Anaerobacillus isosaccharinicus sp. nov., an alkaliphilic bacterium which degrades isosaccharinic acid.</title>
        <authorList>
            <person name="Bassil N.M."/>
            <person name="Lloyd J.R."/>
        </authorList>
    </citation>
    <scope>NUCLEOTIDE SEQUENCE [LARGE SCALE GENOMIC DNA]</scope>
    <source>
        <strain evidence="1 2">NB2006</strain>
    </source>
</reference>
<dbReference type="KEGG" id="aia:AWH56_008910"/>
<dbReference type="EC" id="2.1.1.37" evidence="1"/>
<dbReference type="InterPro" id="IPR050390">
    <property type="entry name" value="C5-Methyltransferase"/>
</dbReference>
<keyword evidence="2" id="KW-1185">Reference proteome</keyword>
<sequence>MKKSIGLMNTLKKFSALIKKRKAKVSKRGVYLQDVELLKTKFKVGSNYKSIIDTKNNKIYIIKGTGSTVSKRKINNEGECKPVIDIRKKGVLKAFEGCQYLHVEIYEDQIIVTGHNAYDKETKAKIVLPKSDLYQIESAFNLVKEGLEHLDIPLRVASLFSGAGMFDYPFHQDDTFEIVIANELSKEACDTYRLNIGDHVLNLDVRQVIQYISKLDVKVLICGSPCQGFSNSNRKNGGEDNENSKLVREFILAVKSIPSIEVFVLENVPQILGTRYEHEIKDQLSDFHIEAGVLDNSQFGGAQKRKRAFFIGAKIGSAFGKIRLPKPIKQAFKTVRDAFVSLHDSIANQLDFTIPKDETIERMIHVPQGGNFLDIPKEIRPNGQQSNLFRRLEWDKPSISLPNVRKSNILHPTENRILSVRECARLFDFPDHYQFVGGLSSRQQQVANGVPYTLGKAIMEVIKGAYLTRSLYV</sequence>
<dbReference type="InterPro" id="IPR029063">
    <property type="entry name" value="SAM-dependent_MTases_sf"/>
</dbReference>
<dbReference type="GO" id="GO:0032259">
    <property type="term" value="P:methylation"/>
    <property type="evidence" value="ECO:0007669"/>
    <property type="project" value="UniProtKB-KW"/>
</dbReference>